<proteinExistence type="predicted"/>
<gene>
    <name evidence="1" type="ORF">S12H4_51662</name>
</gene>
<dbReference type="SUPFAM" id="SSF53927">
    <property type="entry name" value="Cytidine deaminase-like"/>
    <property type="match status" value="1"/>
</dbReference>
<dbReference type="PANTHER" id="PTHR11692:SF0">
    <property type="entry name" value="BIFUNCTIONAL PURINE BIOSYNTHESIS PROTEIN ATIC"/>
    <property type="match status" value="1"/>
</dbReference>
<dbReference type="GO" id="GO:0006189">
    <property type="term" value="P:'de novo' IMP biosynthetic process"/>
    <property type="evidence" value="ECO:0007669"/>
    <property type="project" value="TreeGrafter"/>
</dbReference>
<dbReference type="EMBL" id="BARW01032674">
    <property type="protein sequence ID" value="GAJ02939.1"/>
    <property type="molecule type" value="Genomic_DNA"/>
</dbReference>
<name>X1TCF6_9ZZZZ</name>
<dbReference type="InterPro" id="IPR024051">
    <property type="entry name" value="AICAR_Tfase_dup_dom_sf"/>
</dbReference>
<evidence type="ECO:0008006" key="2">
    <source>
        <dbReference type="Google" id="ProtNLM"/>
    </source>
</evidence>
<reference evidence="1" key="1">
    <citation type="journal article" date="2014" name="Front. Microbiol.">
        <title>High frequency of phylogenetically diverse reductive dehalogenase-homologous genes in deep subseafloor sedimentary metagenomes.</title>
        <authorList>
            <person name="Kawai M."/>
            <person name="Futagami T."/>
            <person name="Toyoda A."/>
            <person name="Takaki Y."/>
            <person name="Nishi S."/>
            <person name="Hori S."/>
            <person name="Arai W."/>
            <person name="Tsubouchi T."/>
            <person name="Morono Y."/>
            <person name="Uchiyama I."/>
            <person name="Ito T."/>
            <person name="Fujiyama A."/>
            <person name="Inagaki F."/>
            <person name="Takami H."/>
        </authorList>
    </citation>
    <scope>NUCLEOTIDE SEQUENCE</scope>
    <source>
        <strain evidence="1">Expedition CK06-06</strain>
    </source>
</reference>
<dbReference type="InterPro" id="IPR016193">
    <property type="entry name" value="Cytidine_deaminase-like"/>
</dbReference>
<dbReference type="GO" id="GO:0004643">
    <property type="term" value="F:phosphoribosylaminoimidazolecarboxamide formyltransferase activity"/>
    <property type="evidence" value="ECO:0007669"/>
    <property type="project" value="InterPro"/>
</dbReference>
<dbReference type="InterPro" id="IPR002695">
    <property type="entry name" value="PurH-like"/>
</dbReference>
<dbReference type="PANTHER" id="PTHR11692">
    <property type="entry name" value="BIFUNCTIONAL PURINE BIOSYNTHESIS PROTEIN PURH"/>
    <property type="match status" value="1"/>
</dbReference>
<dbReference type="GO" id="GO:0003937">
    <property type="term" value="F:IMP cyclohydrolase activity"/>
    <property type="evidence" value="ECO:0007669"/>
    <property type="project" value="InterPro"/>
</dbReference>
<comment type="caution">
    <text evidence="1">The sequence shown here is derived from an EMBL/GenBank/DDBJ whole genome shotgun (WGS) entry which is preliminary data.</text>
</comment>
<dbReference type="GO" id="GO:0005829">
    <property type="term" value="C:cytosol"/>
    <property type="evidence" value="ECO:0007669"/>
    <property type="project" value="TreeGrafter"/>
</dbReference>
<protein>
    <recommendedName>
        <fullName evidence="2">IMP cyclohydrolase</fullName>
    </recommendedName>
</protein>
<sequence>AVSGELRSDFARVAFGLTASYDAAIAKYLNGRGAVEYPEKVSIALKKEATLRYGENPHQSAAYYKLASSGETSVSSAALLEGGKEISFNNLLDTNAAFDTTL</sequence>
<dbReference type="Gene3D" id="3.40.140.20">
    <property type="match status" value="1"/>
</dbReference>
<dbReference type="Pfam" id="PF01808">
    <property type="entry name" value="AICARFT_IMPCHas"/>
    <property type="match status" value="1"/>
</dbReference>
<dbReference type="SMART" id="SM00798">
    <property type="entry name" value="AICARFT_IMPCHas"/>
    <property type="match status" value="1"/>
</dbReference>
<accession>X1TCF6</accession>
<feature type="non-terminal residue" evidence="1">
    <location>
        <position position="1"/>
    </location>
</feature>
<organism evidence="1">
    <name type="scientific">marine sediment metagenome</name>
    <dbReference type="NCBI Taxonomy" id="412755"/>
    <lineage>
        <taxon>unclassified sequences</taxon>
        <taxon>metagenomes</taxon>
        <taxon>ecological metagenomes</taxon>
    </lineage>
</organism>
<dbReference type="AlphaFoldDB" id="X1TCF6"/>
<evidence type="ECO:0000313" key="1">
    <source>
        <dbReference type="EMBL" id="GAJ02939.1"/>
    </source>
</evidence>